<proteinExistence type="predicted"/>
<feature type="transmembrane region" description="Helical" evidence="6">
    <location>
        <begin position="196"/>
        <end position="214"/>
    </location>
</feature>
<gene>
    <name evidence="7" type="ORF">SPBR_05195</name>
</gene>
<feature type="transmembrane region" description="Helical" evidence="6">
    <location>
        <begin position="22"/>
        <end position="41"/>
    </location>
</feature>
<dbReference type="AlphaFoldDB" id="A0A0C2EMI7"/>
<dbReference type="PANTHER" id="PTHR31465">
    <property type="entry name" value="PROTEIN RTA1-RELATED"/>
    <property type="match status" value="1"/>
</dbReference>
<dbReference type="RefSeq" id="XP_040615314.1">
    <property type="nucleotide sequence ID" value="XM_040763472.1"/>
</dbReference>
<evidence type="ECO:0000256" key="2">
    <source>
        <dbReference type="ARBA" id="ARBA00022692"/>
    </source>
</evidence>
<feature type="transmembrane region" description="Helical" evidence="6">
    <location>
        <begin position="161"/>
        <end position="184"/>
    </location>
</feature>
<feature type="transmembrane region" description="Helical" evidence="6">
    <location>
        <begin position="48"/>
        <end position="70"/>
    </location>
</feature>
<feature type="compositionally biased region" description="Polar residues" evidence="5">
    <location>
        <begin position="268"/>
        <end position="277"/>
    </location>
</feature>
<reference evidence="7 8" key="1">
    <citation type="journal article" date="2014" name="BMC Genomics">
        <title>Comparative genomics of the major fungal agents of human and animal Sporotrichosis: Sporothrix schenckii and Sporothrix brasiliensis.</title>
        <authorList>
            <person name="Teixeira M.M."/>
            <person name="de Almeida L.G."/>
            <person name="Kubitschek-Barreira P."/>
            <person name="Alves F.L."/>
            <person name="Kioshima E.S."/>
            <person name="Abadio A.K."/>
            <person name="Fernandes L."/>
            <person name="Derengowski L.S."/>
            <person name="Ferreira K.S."/>
            <person name="Souza R.C."/>
            <person name="Ruiz J.C."/>
            <person name="de Andrade N.C."/>
            <person name="Paes H.C."/>
            <person name="Nicola A.M."/>
            <person name="Albuquerque P."/>
            <person name="Gerber A.L."/>
            <person name="Martins V.P."/>
            <person name="Peconick L.D."/>
            <person name="Neto A.V."/>
            <person name="Chaucanez C.B."/>
            <person name="Silva P.A."/>
            <person name="Cunha O.L."/>
            <person name="de Oliveira F.F."/>
            <person name="dos Santos T.C."/>
            <person name="Barros A.L."/>
            <person name="Soares M.A."/>
            <person name="de Oliveira L.M."/>
            <person name="Marini M.M."/>
            <person name="Villalobos-Duno H."/>
            <person name="Cunha M.M."/>
            <person name="de Hoog S."/>
            <person name="da Silveira J.F."/>
            <person name="Henrissat B."/>
            <person name="Nino-Vega G.A."/>
            <person name="Cisalpino P.S."/>
            <person name="Mora-Montes H.M."/>
            <person name="Almeida S.R."/>
            <person name="Stajich J.E."/>
            <person name="Lopes-Bezerra L.M."/>
            <person name="Vasconcelos A.T."/>
            <person name="Felipe M.S."/>
        </authorList>
    </citation>
    <scope>NUCLEOTIDE SEQUENCE [LARGE SCALE GENOMIC DNA]</scope>
    <source>
        <strain evidence="7 8">5110</strain>
    </source>
</reference>
<dbReference type="EMBL" id="AWTV01000010">
    <property type="protein sequence ID" value="KIH87304.1"/>
    <property type="molecule type" value="Genomic_DNA"/>
</dbReference>
<feature type="transmembrane region" description="Helical" evidence="6">
    <location>
        <begin position="234"/>
        <end position="252"/>
    </location>
</feature>
<dbReference type="VEuPathDB" id="FungiDB:SPBR_05195"/>
<evidence type="ECO:0000256" key="3">
    <source>
        <dbReference type="ARBA" id="ARBA00022989"/>
    </source>
</evidence>
<feature type="transmembrane region" description="Helical" evidence="6">
    <location>
        <begin position="123"/>
        <end position="149"/>
    </location>
</feature>
<evidence type="ECO:0000256" key="6">
    <source>
        <dbReference type="SAM" id="Phobius"/>
    </source>
</evidence>
<dbReference type="GeneID" id="63678393"/>
<protein>
    <recommendedName>
        <fullName evidence="9">RTA1 domain protein</fullName>
    </recommendedName>
</protein>
<keyword evidence="3 6" id="KW-1133">Transmembrane helix</keyword>
<keyword evidence="8" id="KW-1185">Reference proteome</keyword>
<dbReference type="InterPro" id="IPR007568">
    <property type="entry name" value="RTA1"/>
</dbReference>
<feature type="compositionally biased region" description="Basic and acidic residues" evidence="5">
    <location>
        <begin position="279"/>
        <end position="288"/>
    </location>
</feature>
<feature type="transmembrane region" description="Helical" evidence="6">
    <location>
        <begin position="82"/>
        <end position="102"/>
    </location>
</feature>
<name>A0A0C2EMI7_9PEZI</name>
<keyword evidence="2 6" id="KW-0812">Transmembrane</keyword>
<evidence type="ECO:0008006" key="9">
    <source>
        <dbReference type="Google" id="ProtNLM"/>
    </source>
</evidence>
<dbReference type="PANTHER" id="PTHR31465:SF35">
    <property type="entry name" value="RTA1 DOMAIN PROTEIN-RELATED"/>
    <property type="match status" value="1"/>
</dbReference>
<keyword evidence="4 6" id="KW-0472">Membrane</keyword>
<comment type="subcellular location">
    <subcellularLocation>
        <location evidence="1">Membrane</location>
        <topology evidence="1">Multi-pass membrane protein</topology>
    </subcellularLocation>
</comment>
<evidence type="ECO:0000313" key="8">
    <source>
        <dbReference type="Proteomes" id="UP000031575"/>
    </source>
</evidence>
<dbReference type="Proteomes" id="UP000031575">
    <property type="component" value="Unassembled WGS sequence"/>
</dbReference>
<sequence length="288" mass="31607">MASNSTDGVHNFVLYNYNPSKAAAFLFLILFGIATIAHVYFMVRHRTWYFVPFVIGLVFEAVGYVGRALSAGETPNWTTGPYILQSLTLLLGPTLLAASIYMTLGRLVRFLQAEQYSPIRTTWLTKIFVTGDVLSFLTQGGGGGIIAQAKTADKVSLGENVVLGGLILQILFFGVFMAVTIVVHRRIAGFATRRPTFFYALYGVSAMIMVRSIFRVAEYAGGSDGALQKSEVYIYVFDATLMLVVAVLFGVYHPSKVMDPHSIERSKSTPLYGSSSYPLRDRTESTAA</sequence>
<feature type="region of interest" description="Disordered" evidence="5">
    <location>
        <begin position="267"/>
        <end position="288"/>
    </location>
</feature>
<evidence type="ECO:0000313" key="7">
    <source>
        <dbReference type="EMBL" id="KIH87304.1"/>
    </source>
</evidence>
<evidence type="ECO:0000256" key="1">
    <source>
        <dbReference type="ARBA" id="ARBA00004141"/>
    </source>
</evidence>
<dbReference type="Pfam" id="PF04479">
    <property type="entry name" value="RTA1"/>
    <property type="match status" value="1"/>
</dbReference>
<dbReference type="OrthoDB" id="3358017at2759"/>
<evidence type="ECO:0000256" key="4">
    <source>
        <dbReference type="ARBA" id="ARBA00023136"/>
    </source>
</evidence>
<dbReference type="GO" id="GO:0016020">
    <property type="term" value="C:membrane"/>
    <property type="evidence" value="ECO:0007669"/>
    <property type="project" value="UniProtKB-SubCell"/>
</dbReference>
<evidence type="ECO:0000256" key="5">
    <source>
        <dbReference type="SAM" id="MobiDB-lite"/>
    </source>
</evidence>
<accession>A0A0C2EMI7</accession>
<dbReference type="HOGENOM" id="CLU_033465_3_1_1"/>
<comment type="caution">
    <text evidence="7">The sequence shown here is derived from an EMBL/GenBank/DDBJ whole genome shotgun (WGS) entry which is preliminary data.</text>
</comment>
<organism evidence="7 8">
    <name type="scientific">Sporothrix brasiliensis 5110</name>
    <dbReference type="NCBI Taxonomy" id="1398154"/>
    <lineage>
        <taxon>Eukaryota</taxon>
        <taxon>Fungi</taxon>
        <taxon>Dikarya</taxon>
        <taxon>Ascomycota</taxon>
        <taxon>Pezizomycotina</taxon>
        <taxon>Sordariomycetes</taxon>
        <taxon>Sordariomycetidae</taxon>
        <taxon>Ophiostomatales</taxon>
        <taxon>Ophiostomataceae</taxon>
        <taxon>Sporothrix</taxon>
    </lineage>
</organism>